<keyword evidence="4" id="KW-1185">Reference proteome</keyword>
<evidence type="ECO:0000313" key="4">
    <source>
        <dbReference type="Proteomes" id="UP000195141"/>
    </source>
</evidence>
<dbReference type="EMBL" id="CP147247">
    <property type="protein sequence ID" value="WYJ89004.1"/>
    <property type="molecule type" value="Genomic_DNA"/>
</dbReference>
<comment type="similarity">
    <text evidence="1">Belongs to the UPF0398 family.</text>
</comment>
<dbReference type="EMBL" id="NGMM01000001">
    <property type="protein sequence ID" value="OTP18939.1"/>
    <property type="molecule type" value="Genomic_DNA"/>
</dbReference>
<dbReference type="Pfam" id="PF06908">
    <property type="entry name" value="YpsA"/>
    <property type="match status" value="1"/>
</dbReference>
<protein>
    <recommendedName>
        <fullName evidence="1">UPF0398 protein A5888_000723</fullName>
    </recommendedName>
</protein>
<organism evidence="2">
    <name type="scientific">Candidatus Enterococcus clewellii</name>
    <dbReference type="NCBI Taxonomy" id="1834193"/>
    <lineage>
        <taxon>Bacteria</taxon>
        <taxon>Bacillati</taxon>
        <taxon>Bacillota</taxon>
        <taxon>Bacilli</taxon>
        <taxon>Lactobacillales</taxon>
        <taxon>Enterococcaceae</taxon>
        <taxon>Enterococcus</taxon>
    </lineage>
</organism>
<gene>
    <name evidence="3" type="ORF">A5888_000723</name>
    <name evidence="2" type="ORF">A5888_000753</name>
</gene>
<dbReference type="PIRSF" id="PIRSF021290">
    <property type="entry name" value="DUF1273"/>
    <property type="match status" value="1"/>
</dbReference>
<evidence type="ECO:0000256" key="1">
    <source>
        <dbReference type="HAMAP-Rule" id="MF_01575"/>
    </source>
</evidence>
<evidence type="ECO:0000313" key="2">
    <source>
        <dbReference type="EMBL" id="OTP18939.1"/>
    </source>
</evidence>
<dbReference type="OrthoDB" id="2301957at2"/>
<dbReference type="PANTHER" id="PTHR38440:SF1">
    <property type="entry name" value="UPF0398 PROTEIN SPR0331"/>
    <property type="match status" value="1"/>
</dbReference>
<reference evidence="2" key="1">
    <citation type="submission" date="2017-05" db="EMBL/GenBank/DDBJ databases">
        <title>The Genome Sequence of Enterococcus sp. 9E7_DIV0242.</title>
        <authorList>
            <consortium name="The Broad Institute Genomics Platform"/>
            <consortium name="The Broad Institute Genomic Center for Infectious Diseases"/>
            <person name="Earl A."/>
            <person name="Manson A."/>
            <person name="Schwartman J."/>
            <person name="Gilmore M."/>
            <person name="Abouelleil A."/>
            <person name="Cao P."/>
            <person name="Chapman S."/>
            <person name="Cusick C."/>
            <person name="Shea T."/>
            <person name="Young S."/>
            <person name="Neafsey D."/>
            <person name="Nusbaum C."/>
            <person name="Birren B."/>
        </authorList>
    </citation>
    <scope>NUCLEOTIDE SEQUENCE [LARGE SCALE GENOMIC DNA]</scope>
    <source>
        <strain evidence="2">9E7_DIV0242</strain>
    </source>
</reference>
<dbReference type="Gene3D" id="3.40.50.450">
    <property type="match status" value="1"/>
</dbReference>
<dbReference type="InterPro" id="IPR010697">
    <property type="entry name" value="YspA"/>
</dbReference>
<dbReference type="PANTHER" id="PTHR38440">
    <property type="entry name" value="UPF0398 PROTEIN YPSA"/>
    <property type="match status" value="1"/>
</dbReference>
<reference evidence="3" key="2">
    <citation type="submission" date="2017-05" db="EMBL/GenBank/DDBJ databases">
        <authorList>
            <consortium name="The Broad Institute Genomics Platform"/>
            <consortium name="The Broad Institute Genomic Center for Infectious Diseases"/>
            <person name="Earl A."/>
            <person name="Manson A."/>
            <person name="Schwartman J."/>
            <person name="Gilmore M."/>
            <person name="Abouelleil A."/>
            <person name="Cao P."/>
            <person name="Chapman S."/>
            <person name="Cusick C."/>
            <person name="Shea T."/>
            <person name="Young S."/>
            <person name="Neafsey D."/>
            <person name="Nusbaum C."/>
            <person name="Birren B."/>
        </authorList>
    </citation>
    <scope>NUCLEOTIDE SEQUENCE</scope>
    <source>
        <strain evidence="3">9E7_DIV0242</strain>
    </source>
</reference>
<sequence length="179" mass="20916">MEVVKTVFVTGYRSFELNVFQENDPKVAVIKKVLKSELINFLEEGVEWFLIAGNLGTELWAGEVIAEMKKEYEVKLGILFPFQGFGENWNEKNKLLLEKIVRQADYVDFVSRKPYQSPAQLKGHTKFILEHSQAALMIYDKEYPGKNMFFLQEAEAFSETHFYENRLISMDDLQNFSHE</sequence>
<dbReference type="AlphaFoldDB" id="A0A242KCZ3"/>
<dbReference type="Proteomes" id="UP000195141">
    <property type="component" value="Chromosome"/>
</dbReference>
<reference evidence="3" key="3">
    <citation type="submission" date="2024-03" db="EMBL/GenBank/DDBJ databases">
        <title>The Genome Sequence of Enterococcus sp. DIV0242b.</title>
        <authorList>
            <consortium name="The Broad Institute Genomics Platform"/>
            <consortium name="The Broad Institute Microbial Omics Core"/>
            <consortium name="The Broad Institute Genomic Center for Infectious Diseases"/>
            <person name="Earl A."/>
            <person name="Manson A."/>
            <person name="Gilmore M."/>
            <person name="Schwartman J."/>
            <person name="Shea T."/>
            <person name="Abouelleil A."/>
            <person name="Cao P."/>
            <person name="Chapman S."/>
            <person name="Cusick C."/>
            <person name="Young S."/>
            <person name="Neafsey D."/>
            <person name="Nusbaum C."/>
            <person name="Birren B."/>
        </authorList>
    </citation>
    <scope>NUCLEOTIDE SEQUENCE</scope>
    <source>
        <strain evidence="3">9E7_DIV0242</strain>
    </source>
</reference>
<dbReference type="NCBIfam" id="NF010181">
    <property type="entry name" value="PRK13660.1"/>
    <property type="match status" value="1"/>
</dbReference>
<dbReference type="SUPFAM" id="SSF102405">
    <property type="entry name" value="MCP/YpsA-like"/>
    <property type="match status" value="1"/>
</dbReference>
<dbReference type="HAMAP" id="MF_01575">
    <property type="entry name" value="UPF0398"/>
    <property type="match status" value="1"/>
</dbReference>
<accession>A0A242KCZ3</accession>
<dbReference type="RefSeq" id="WP_086347863.1">
    <property type="nucleotide sequence ID" value="NZ_CP147247.1"/>
</dbReference>
<proteinExistence type="inferred from homology"/>
<evidence type="ECO:0000313" key="3">
    <source>
        <dbReference type="EMBL" id="WYJ89004.1"/>
    </source>
</evidence>
<name>A0A242KCZ3_9ENTE</name>